<reference evidence="2 3" key="1">
    <citation type="submission" date="2018-02" db="EMBL/GenBank/DDBJ databases">
        <title>8 Nocardia nova and 1 Nocardia cyriacigeorgica strain used for evolution to TMP-SMX.</title>
        <authorList>
            <person name="Mehta H."/>
            <person name="Weng J."/>
            <person name="Shamoo Y."/>
        </authorList>
    </citation>
    <scope>NUCLEOTIDE SEQUENCE [LARGE SCALE GENOMIC DNA]</scope>
    <source>
        <strain evidence="2 3">BAA2227</strain>
    </source>
</reference>
<dbReference type="PANTHER" id="PTHR43767:SF1">
    <property type="entry name" value="NONRIBOSOMAL PEPTIDE SYNTHASE PES1 (EUROFUNG)-RELATED"/>
    <property type="match status" value="1"/>
</dbReference>
<protein>
    <recommendedName>
        <fullName evidence="1">AMP-dependent synthetase/ligase domain-containing protein</fullName>
    </recommendedName>
</protein>
<dbReference type="SUPFAM" id="SSF56801">
    <property type="entry name" value="Acetyl-CoA synthetase-like"/>
    <property type="match status" value="1"/>
</dbReference>
<dbReference type="Pfam" id="PF00501">
    <property type="entry name" value="AMP-binding"/>
    <property type="match status" value="1"/>
</dbReference>
<dbReference type="InterPro" id="IPR050237">
    <property type="entry name" value="ATP-dep_AMP-bd_enzyme"/>
</dbReference>
<dbReference type="Proteomes" id="UP000238356">
    <property type="component" value="Unassembled WGS sequence"/>
</dbReference>
<dbReference type="AlphaFoldDB" id="A0A2S6A1U8"/>
<evidence type="ECO:0000313" key="2">
    <source>
        <dbReference type="EMBL" id="PPJ25548.1"/>
    </source>
</evidence>
<sequence length="292" mass="31212">MKRGCPRHGRLLRSRSMSNHTLATDSHTAAVPAEIDLAALLERRARTSGERPAVTFLGMTQTFAEVHDRVLRLAQVLHEGGVGKGDRVAYLGDNNPAILEALFASASLGAVLVPLNWRLAGPELAYAMTHSDVHTVLADHTHTAVIDTVRDQLPAQRFIQVAAGESVQGWEDGDTLIAAATRFPARTPVDSSDPALIMYTSGTTGRAKGVVLTHANLWWHNIGIVLALDIAHDDVSLVCAPMFHIGALNVTTLATWIKGGQASDPRGVRTERGLGRDCRCSGGSDLGPMSRA</sequence>
<organism evidence="2 3">
    <name type="scientific">Nocardia nova</name>
    <dbReference type="NCBI Taxonomy" id="37330"/>
    <lineage>
        <taxon>Bacteria</taxon>
        <taxon>Bacillati</taxon>
        <taxon>Actinomycetota</taxon>
        <taxon>Actinomycetes</taxon>
        <taxon>Mycobacteriales</taxon>
        <taxon>Nocardiaceae</taxon>
        <taxon>Nocardia</taxon>
    </lineage>
</organism>
<dbReference type="EMBL" id="PSZD01000015">
    <property type="protein sequence ID" value="PPJ25548.1"/>
    <property type="molecule type" value="Genomic_DNA"/>
</dbReference>
<accession>A0A2S6A1U8</accession>
<keyword evidence="3" id="KW-1185">Reference proteome</keyword>
<dbReference type="PANTHER" id="PTHR43767">
    <property type="entry name" value="LONG-CHAIN-FATTY-ACID--COA LIGASE"/>
    <property type="match status" value="1"/>
</dbReference>
<comment type="caution">
    <text evidence="2">The sequence shown here is derived from an EMBL/GenBank/DDBJ whole genome shotgun (WGS) entry which is preliminary data.</text>
</comment>
<evidence type="ECO:0000313" key="3">
    <source>
        <dbReference type="Proteomes" id="UP000238356"/>
    </source>
</evidence>
<dbReference type="InterPro" id="IPR000873">
    <property type="entry name" value="AMP-dep_synth/lig_dom"/>
</dbReference>
<name>A0A2S6A1U8_9NOCA</name>
<proteinExistence type="predicted"/>
<gene>
    <name evidence="2" type="ORF">C5F51_22135</name>
</gene>
<dbReference type="PROSITE" id="PS00455">
    <property type="entry name" value="AMP_BINDING"/>
    <property type="match status" value="1"/>
</dbReference>
<dbReference type="InterPro" id="IPR020845">
    <property type="entry name" value="AMP-binding_CS"/>
</dbReference>
<evidence type="ECO:0000259" key="1">
    <source>
        <dbReference type="Pfam" id="PF00501"/>
    </source>
</evidence>
<dbReference type="Gene3D" id="3.40.50.12780">
    <property type="entry name" value="N-terminal domain of ligase-like"/>
    <property type="match status" value="1"/>
</dbReference>
<dbReference type="InterPro" id="IPR042099">
    <property type="entry name" value="ANL_N_sf"/>
</dbReference>
<feature type="domain" description="AMP-dependent synthetase/ligase" evidence="1">
    <location>
        <begin position="41"/>
        <end position="262"/>
    </location>
</feature>